<dbReference type="EMBL" id="SSOB01000059">
    <property type="protein sequence ID" value="THF73267.1"/>
    <property type="molecule type" value="Genomic_DNA"/>
</dbReference>
<dbReference type="Proteomes" id="UP000310636">
    <property type="component" value="Unassembled WGS sequence"/>
</dbReference>
<organism evidence="1 2">
    <name type="scientific">Cohnella fermenti</name>
    <dbReference type="NCBI Taxonomy" id="2565925"/>
    <lineage>
        <taxon>Bacteria</taxon>
        <taxon>Bacillati</taxon>
        <taxon>Bacillota</taxon>
        <taxon>Bacilli</taxon>
        <taxon>Bacillales</taxon>
        <taxon>Paenibacillaceae</taxon>
        <taxon>Cohnella</taxon>
    </lineage>
</organism>
<sequence length="131" mass="14256">MTDIQGAADSVFAVQETNEFGDERSAILFKPGVYDDVNVKVGFYTQVSRLGRNPDDVTINGTLNADADWNNGNALVNFWRSSENMSTAPPAGSSAQWAVAQAAPMRRMHIKGQLELFDFDPWWNAGLASGG</sequence>
<gene>
    <name evidence="1" type="ORF">E6C55_30040</name>
</gene>
<proteinExistence type="predicted"/>
<reference evidence="1 2" key="1">
    <citation type="submission" date="2019-04" db="EMBL/GenBank/DDBJ databases">
        <title>Cohnella sp. nov. isolated from preserved vegetables.</title>
        <authorList>
            <person name="Lin S.-Y."/>
            <person name="Hung M.-H."/>
            <person name="Young C.-C."/>
        </authorList>
    </citation>
    <scope>NUCLEOTIDE SEQUENCE [LARGE SCALE GENOMIC DNA]</scope>
    <source>
        <strain evidence="1 2">CC-MHH1044</strain>
    </source>
</reference>
<keyword evidence="2" id="KW-1185">Reference proteome</keyword>
<evidence type="ECO:0000313" key="2">
    <source>
        <dbReference type="Proteomes" id="UP000310636"/>
    </source>
</evidence>
<comment type="caution">
    <text evidence="1">The sequence shown here is derived from an EMBL/GenBank/DDBJ whole genome shotgun (WGS) entry which is preliminary data.</text>
</comment>
<name>A0A4S4BG57_9BACL</name>
<dbReference type="OrthoDB" id="52286at2"/>
<accession>A0A4S4BG57</accession>
<dbReference type="AlphaFoldDB" id="A0A4S4BG57"/>
<dbReference type="RefSeq" id="WP_136373531.1">
    <property type="nucleotide sequence ID" value="NZ_SSOB01000059.1"/>
</dbReference>
<protein>
    <submittedName>
        <fullName evidence="1">Uncharacterized protein</fullName>
    </submittedName>
</protein>
<evidence type="ECO:0000313" key="1">
    <source>
        <dbReference type="EMBL" id="THF73267.1"/>
    </source>
</evidence>